<feature type="compositionally biased region" description="Basic and acidic residues" evidence="1">
    <location>
        <begin position="304"/>
        <end position="320"/>
    </location>
</feature>
<dbReference type="AlphaFoldDB" id="A0A9P3H3I2"/>
<feature type="region of interest" description="Disordered" evidence="1">
    <location>
        <begin position="301"/>
        <end position="337"/>
    </location>
</feature>
<comment type="caution">
    <text evidence="3">The sequence shown here is derived from an EMBL/GenBank/DDBJ whole genome shotgun (WGS) entry which is preliminary data.</text>
</comment>
<sequence>MFTFATRSNNGSHNNAPTTTVSKSLTFTAYSLTSAVMMGSSVGLVILQNHQLLFLNGLLTFSFSSAPSTSEHSLSTTTTAATTSATEAIATAFMAGFWRFATFTVSAWIPLLVWFLSLLISALWTHQYFARSSPKASSDSSSSLLKTGRKVAAGGKSQKAFTPRMVILASHILFSFFWVILAAVQEVEEQRMRTSARGGRTQMQTPSQEQHHSTYRPYVPQTPSTSTTTTMMLSPEEQQALTLANAIDGSMIVYPLCIVWLSAVVLLGMATGLMVSSSAVLEHQAACMDDSANPVGAISNTAEQHQHDEKEASEKTRDGEELSSPASESTTTTTTTTTNTSLVPLVGLARFSWAQRASLFLLLQLLFSILMPFYQWMLSLDRAAPSSLPSNSFTASWLSTSSCMILFGSFLGMLMVALGRRFIPANPPTMPLFCLAHRHL</sequence>
<gene>
    <name evidence="3" type="ORF">EMPS_01404</name>
</gene>
<keyword evidence="2" id="KW-1133">Transmembrane helix</keyword>
<reference evidence="3" key="1">
    <citation type="submission" date="2021-11" db="EMBL/GenBank/DDBJ databases">
        <authorList>
            <person name="Herlambang A."/>
            <person name="Guo Y."/>
            <person name="Takashima Y."/>
            <person name="Nishizawa T."/>
        </authorList>
    </citation>
    <scope>NUCLEOTIDE SEQUENCE</scope>
    <source>
        <strain evidence="3">E1425</strain>
    </source>
</reference>
<accession>A0A9P3H3I2</accession>
<dbReference type="OrthoDB" id="2449697at2759"/>
<evidence type="ECO:0000313" key="3">
    <source>
        <dbReference type="EMBL" id="GJJ69058.1"/>
    </source>
</evidence>
<keyword evidence="2" id="KW-0812">Transmembrane</keyword>
<organism evidence="3 4">
    <name type="scientific">Entomortierella parvispora</name>
    <dbReference type="NCBI Taxonomy" id="205924"/>
    <lineage>
        <taxon>Eukaryota</taxon>
        <taxon>Fungi</taxon>
        <taxon>Fungi incertae sedis</taxon>
        <taxon>Mucoromycota</taxon>
        <taxon>Mortierellomycotina</taxon>
        <taxon>Mortierellomycetes</taxon>
        <taxon>Mortierellales</taxon>
        <taxon>Mortierellaceae</taxon>
        <taxon>Entomortierella</taxon>
    </lineage>
</organism>
<feature type="transmembrane region" description="Helical" evidence="2">
    <location>
        <begin position="107"/>
        <end position="125"/>
    </location>
</feature>
<dbReference type="Proteomes" id="UP000827284">
    <property type="component" value="Unassembled WGS sequence"/>
</dbReference>
<feature type="transmembrane region" description="Helical" evidence="2">
    <location>
        <begin position="252"/>
        <end position="275"/>
    </location>
</feature>
<evidence type="ECO:0000313" key="4">
    <source>
        <dbReference type="Proteomes" id="UP000827284"/>
    </source>
</evidence>
<feature type="transmembrane region" description="Helical" evidence="2">
    <location>
        <begin position="397"/>
        <end position="418"/>
    </location>
</feature>
<proteinExistence type="predicted"/>
<feature type="transmembrane region" description="Helical" evidence="2">
    <location>
        <begin position="165"/>
        <end position="184"/>
    </location>
</feature>
<evidence type="ECO:0000256" key="1">
    <source>
        <dbReference type="SAM" id="MobiDB-lite"/>
    </source>
</evidence>
<feature type="transmembrane region" description="Helical" evidence="2">
    <location>
        <begin position="27"/>
        <end position="47"/>
    </location>
</feature>
<keyword evidence="4" id="KW-1185">Reference proteome</keyword>
<reference evidence="3" key="2">
    <citation type="journal article" date="2022" name="Microbiol. Resour. Announc.">
        <title>Whole-Genome Sequence of Entomortierella parvispora E1425, a Mucoromycotan Fungus Associated with Burkholderiaceae-Related Endosymbiotic Bacteria.</title>
        <authorList>
            <person name="Herlambang A."/>
            <person name="Guo Y."/>
            <person name="Takashima Y."/>
            <person name="Narisawa K."/>
            <person name="Ohta H."/>
            <person name="Nishizawa T."/>
        </authorList>
    </citation>
    <scope>NUCLEOTIDE SEQUENCE</scope>
    <source>
        <strain evidence="3">E1425</strain>
    </source>
</reference>
<feature type="region of interest" description="Disordered" evidence="1">
    <location>
        <begin position="194"/>
        <end position="229"/>
    </location>
</feature>
<evidence type="ECO:0000256" key="2">
    <source>
        <dbReference type="SAM" id="Phobius"/>
    </source>
</evidence>
<name>A0A9P3H3I2_9FUNG</name>
<feature type="transmembrane region" description="Helical" evidence="2">
    <location>
        <begin position="359"/>
        <end position="377"/>
    </location>
</feature>
<keyword evidence="2" id="KW-0472">Membrane</keyword>
<protein>
    <submittedName>
        <fullName evidence="3">Uncharacterized protein</fullName>
    </submittedName>
</protein>
<dbReference type="EMBL" id="BQFW01000002">
    <property type="protein sequence ID" value="GJJ69058.1"/>
    <property type="molecule type" value="Genomic_DNA"/>
</dbReference>